<dbReference type="InterPro" id="IPR029063">
    <property type="entry name" value="SAM-dependent_MTases_sf"/>
</dbReference>
<feature type="binding site" evidence="4">
    <location>
        <position position="74"/>
    </location>
    <ligand>
        <name>S-adenosyl-L-methionine</name>
        <dbReference type="ChEBI" id="CHEBI:59789"/>
    </ligand>
</feature>
<evidence type="ECO:0000313" key="7">
    <source>
        <dbReference type="Proteomes" id="UP000391919"/>
    </source>
</evidence>
<evidence type="ECO:0000256" key="2">
    <source>
        <dbReference type="ARBA" id="ARBA00022679"/>
    </source>
</evidence>
<dbReference type="CDD" id="cd02440">
    <property type="entry name" value="AdoMet_MTases"/>
    <property type="match status" value="1"/>
</dbReference>
<dbReference type="EMBL" id="BKZQ01000023">
    <property type="protein sequence ID" value="GER70618.1"/>
    <property type="molecule type" value="Genomic_DNA"/>
</dbReference>
<dbReference type="RefSeq" id="WP_151680784.1">
    <property type="nucleotide sequence ID" value="NZ_BKZP01000010.1"/>
</dbReference>
<dbReference type="EC" id="2.1.1.-" evidence="4"/>
<accession>A0A5J4JJE9</accession>
<feature type="binding site" evidence="4">
    <location>
        <position position="96"/>
    </location>
    <ligand>
        <name>S-adenosyl-L-methionine</name>
        <dbReference type="ChEBI" id="CHEBI:59789"/>
    </ligand>
</feature>
<evidence type="ECO:0000256" key="3">
    <source>
        <dbReference type="ARBA" id="ARBA00022691"/>
    </source>
</evidence>
<dbReference type="PANTHER" id="PTHR43861">
    <property type="entry name" value="TRANS-ACONITATE 2-METHYLTRANSFERASE-RELATED"/>
    <property type="match status" value="1"/>
</dbReference>
<reference evidence="6 7" key="1">
    <citation type="submission" date="2019-09" db="EMBL/GenBank/DDBJ databases">
        <title>Draft genome sequence of Bacillus sp. JC-7.</title>
        <authorList>
            <person name="Tanaka N."/>
            <person name="Shiwa Y."/>
            <person name="Fujita N."/>
            <person name="Tanasupawat S."/>
        </authorList>
    </citation>
    <scope>NUCLEOTIDE SEQUENCE [LARGE SCALE GENOMIC DNA]</scope>
    <source>
        <strain evidence="6 7">JC-7</strain>
    </source>
</reference>
<dbReference type="GO" id="GO:0008757">
    <property type="term" value="F:S-adenosylmethionine-dependent methyltransferase activity"/>
    <property type="evidence" value="ECO:0007669"/>
    <property type="project" value="UniProtKB-UniRule"/>
</dbReference>
<proteinExistence type="inferred from homology"/>
<name>A0A5J4JJE9_9BACI</name>
<dbReference type="GO" id="GO:0032259">
    <property type="term" value="P:methylation"/>
    <property type="evidence" value="ECO:0007669"/>
    <property type="project" value="UniProtKB-KW"/>
</dbReference>
<dbReference type="InterPro" id="IPR023553">
    <property type="entry name" value="Uncharacterised_MeTfrase_YrrT"/>
</dbReference>
<dbReference type="Proteomes" id="UP000391919">
    <property type="component" value="Unassembled WGS sequence"/>
</dbReference>
<dbReference type="InterPro" id="IPR041698">
    <property type="entry name" value="Methyltransf_25"/>
</dbReference>
<dbReference type="SUPFAM" id="SSF53335">
    <property type="entry name" value="S-adenosyl-L-methionine-dependent methyltransferases"/>
    <property type="match status" value="1"/>
</dbReference>
<evidence type="ECO:0000313" key="6">
    <source>
        <dbReference type="EMBL" id="GER70618.1"/>
    </source>
</evidence>
<dbReference type="Pfam" id="PF13649">
    <property type="entry name" value="Methyltransf_25"/>
    <property type="match status" value="1"/>
</dbReference>
<evidence type="ECO:0000259" key="5">
    <source>
        <dbReference type="Pfam" id="PF13649"/>
    </source>
</evidence>
<dbReference type="HAMAP" id="MF_02100">
    <property type="entry name" value="Methyltr_YrrT"/>
    <property type="match status" value="1"/>
</dbReference>
<comment type="caution">
    <text evidence="6">The sequence shown here is derived from an EMBL/GenBank/DDBJ whole genome shotgun (WGS) entry which is preliminary data.</text>
</comment>
<dbReference type="AlphaFoldDB" id="A0A5J4JJE9"/>
<keyword evidence="2 4" id="KW-0808">Transferase</keyword>
<feature type="domain" description="Methyltransferase" evidence="5">
    <location>
        <begin position="49"/>
        <end position="138"/>
    </location>
</feature>
<keyword evidence="1 4" id="KW-0489">Methyltransferase</keyword>
<dbReference type="Gene3D" id="3.40.50.150">
    <property type="entry name" value="Vaccinia Virus protein VP39"/>
    <property type="match status" value="1"/>
</dbReference>
<feature type="binding site" evidence="4">
    <location>
        <position position="53"/>
    </location>
    <ligand>
        <name>S-adenosyl-L-methionine</name>
        <dbReference type="ChEBI" id="CHEBI:59789"/>
    </ligand>
</feature>
<keyword evidence="3 4" id="KW-0949">S-adenosyl-L-methionine</keyword>
<evidence type="ECO:0000256" key="4">
    <source>
        <dbReference type="HAMAP-Rule" id="MF_02100"/>
    </source>
</evidence>
<evidence type="ECO:0000256" key="1">
    <source>
        <dbReference type="ARBA" id="ARBA00022603"/>
    </source>
</evidence>
<protein>
    <recommendedName>
        <fullName evidence="4">Uncharacterized methyltransferase BpJC7_19210</fullName>
        <ecNumber evidence="4">2.1.1.-</ecNumber>
    </recommendedName>
</protein>
<organism evidence="6 7">
    <name type="scientific">Weizmannia acidilactici</name>
    <dbReference type="NCBI Taxonomy" id="2607726"/>
    <lineage>
        <taxon>Bacteria</taxon>
        <taxon>Bacillati</taxon>
        <taxon>Bacillota</taxon>
        <taxon>Bacilli</taxon>
        <taxon>Bacillales</taxon>
        <taxon>Bacillaceae</taxon>
        <taxon>Heyndrickxia</taxon>
    </lineage>
</organism>
<comment type="similarity">
    <text evidence="4">Belongs to the methyltransferase superfamily. YrrT family.</text>
</comment>
<keyword evidence="7" id="KW-1185">Reference proteome</keyword>
<comment type="function">
    <text evidence="4">Could be a S-adenosyl-L-methionine-dependent methyltransferase.</text>
</comment>
<gene>
    <name evidence="6" type="ORF">BpJC7_19210</name>
</gene>
<sequence length="217" mass="24483">MGREFDALFDEWSHSYDQTVSGKDSEYGEVFFQYDKILDAVAGRAEGFVIEFGPGTGNLTGKLLQRGLSVIGIEPSANMRKIAQHKHPSVKITDGDFLNFTVPKKVDTIVSTYAFHHLTDAEKRYAISLYRGFLNPGGKIVFADTVFKSEEAKREMIQEAKNRGFSRLAKDLESEYYTTVPVLASIFKDNHFEVSFDPLNRFVWLIDAKLKGVHDNG</sequence>